<feature type="region of interest" description="Disordered" evidence="5">
    <location>
        <begin position="321"/>
        <end position="439"/>
    </location>
</feature>
<dbReference type="PANTHER" id="PTHR21231">
    <property type="entry name" value="XPA-BINDING PROTEIN 1-RELATED"/>
    <property type="match status" value="1"/>
</dbReference>
<reference evidence="6 7" key="1">
    <citation type="journal article" date="2015" name="Genome Biol. Evol.">
        <title>Phylogenomic analyses indicate that early fungi evolved digesting cell walls of algal ancestors of land plants.</title>
        <authorList>
            <person name="Chang Y."/>
            <person name="Wang S."/>
            <person name="Sekimoto S."/>
            <person name="Aerts A.L."/>
            <person name="Choi C."/>
            <person name="Clum A."/>
            <person name="LaButti K.M."/>
            <person name="Lindquist E.A."/>
            <person name="Yee Ngan C."/>
            <person name="Ohm R.A."/>
            <person name="Salamov A.A."/>
            <person name="Grigoriev I.V."/>
            <person name="Spatafora J.W."/>
            <person name="Berbee M.L."/>
        </authorList>
    </citation>
    <scope>NUCLEOTIDE SEQUENCE [LARGE SCALE GENOMIC DNA]</scope>
    <source>
        <strain evidence="6 7">JEL478</strain>
    </source>
</reference>
<evidence type="ECO:0000256" key="2">
    <source>
        <dbReference type="ARBA" id="ARBA00022741"/>
    </source>
</evidence>
<name>A0A139A6R0_GONPJ</name>
<dbReference type="STRING" id="1344416.A0A139A6R0"/>
<dbReference type="GO" id="GO:0005737">
    <property type="term" value="C:cytoplasm"/>
    <property type="evidence" value="ECO:0007669"/>
    <property type="project" value="TreeGrafter"/>
</dbReference>
<evidence type="ECO:0000256" key="4">
    <source>
        <dbReference type="ARBA" id="ARBA00023134"/>
    </source>
</evidence>
<feature type="compositionally biased region" description="Basic and acidic residues" evidence="5">
    <location>
        <begin position="336"/>
        <end position="359"/>
    </location>
</feature>
<evidence type="ECO:0000256" key="5">
    <source>
        <dbReference type="SAM" id="MobiDB-lite"/>
    </source>
</evidence>
<dbReference type="Pfam" id="PF03029">
    <property type="entry name" value="ATP_bind_1"/>
    <property type="match status" value="1"/>
</dbReference>
<dbReference type="Gene3D" id="3.40.50.300">
    <property type="entry name" value="P-loop containing nucleotide triphosphate hydrolases"/>
    <property type="match status" value="1"/>
</dbReference>
<evidence type="ECO:0000313" key="7">
    <source>
        <dbReference type="Proteomes" id="UP000070544"/>
    </source>
</evidence>
<dbReference type="InterPro" id="IPR027417">
    <property type="entry name" value="P-loop_NTPase"/>
</dbReference>
<organism evidence="6 7">
    <name type="scientific">Gonapodya prolifera (strain JEL478)</name>
    <name type="common">Monoblepharis prolifera</name>
    <dbReference type="NCBI Taxonomy" id="1344416"/>
    <lineage>
        <taxon>Eukaryota</taxon>
        <taxon>Fungi</taxon>
        <taxon>Fungi incertae sedis</taxon>
        <taxon>Chytridiomycota</taxon>
        <taxon>Chytridiomycota incertae sedis</taxon>
        <taxon>Monoblepharidomycetes</taxon>
        <taxon>Monoblepharidales</taxon>
        <taxon>Gonapodyaceae</taxon>
        <taxon>Gonapodya</taxon>
    </lineage>
</organism>
<dbReference type="OrthoDB" id="5839at2759"/>
<evidence type="ECO:0000256" key="3">
    <source>
        <dbReference type="ARBA" id="ARBA00022801"/>
    </source>
</evidence>
<sequence length="464" mass="51188">MAHFLGLAGRDVAVVNLDPANENIPYTPALSIFDLIALEDAMEAVQLGPNGGMLYCLDYLEKNLDWFVDELSKSTIKDKYLILDLPGQVELVTNHTAVPKVLEVLEKRLGYRLTVVNLIPSHLILHPNLYLSALILSLQTMLHLSYPFISILSKIDTLSPSVSLVLDRNSDACNSLNAPSNPLPARLSTYLSATSLETLLTSPISDDPFLARYNDLTESLVSLVEDFGLVGFLPLAVEDLRLVLRVAKDVDHASGYYPSSDKELDLSEVRVPRKWAGGAGLEADPESAAQFNVEDLTDADYFDDLNMEEFFDTIEEEYLGERDETEFVSGDDFDDDGRAEGEDEHTGPIERFDGRESRRPGSGATLGNPRSQKPPEDVRMDTPDILEREVPHMERVLDSGSISLGSPNPDSSSSGVAQEGHKRAVIGTPIAAGRGRPVKVSEVDAQMDYDDDYWNDPRLRRAIP</sequence>
<dbReference type="SUPFAM" id="SSF52540">
    <property type="entry name" value="P-loop containing nucleoside triphosphate hydrolases"/>
    <property type="match status" value="1"/>
</dbReference>
<keyword evidence="7" id="KW-1185">Reference proteome</keyword>
<evidence type="ECO:0000313" key="6">
    <source>
        <dbReference type="EMBL" id="KXS12502.1"/>
    </source>
</evidence>
<gene>
    <name evidence="6" type="ORF">M427DRAFT_59443</name>
</gene>
<accession>A0A139A6R0</accession>
<evidence type="ECO:0008006" key="8">
    <source>
        <dbReference type="Google" id="ProtNLM"/>
    </source>
</evidence>
<feature type="compositionally biased region" description="Basic and acidic residues" evidence="5">
    <location>
        <begin position="373"/>
        <end position="397"/>
    </location>
</feature>
<dbReference type="PANTHER" id="PTHR21231:SF3">
    <property type="entry name" value="GPN-LOOP GTPASE 2"/>
    <property type="match status" value="1"/>
</dbReference>
<comment type="similarity">
    <text evidence="1">Belongs to the GPN-loop GTPase family.</text>
</comment>
<dbReference type="GO" id="GO:0005525">
    <property type="term" value="F:GTP binding"/>
    <property type="evidence" value="ECO:0007669"/>
    <property type="project" value="UniProtKB-KW"/>
</dbReference>
<keyword evidence="2" id="KW-0547">Nucleotide-binding</keyword>
<keyword evidence="4" id="KW-0342">GTP-binding</keyword>
<feature type="compositionally biased region" description="Low complexity" evidence="5">
    <location>
        <begin position="401"/>
        <end position="415"/>
    </location>
</feature>
<dbReference type="AlphaFoldDB" id="A0A139A6R0"/>
<feature type="compositionally biased region" description="Acidic residues" evidence="5">
    <location>
        <begin position="321"/>
        <end position="335"/>
    </location>
</feature>
<keyword evidence="3" id="KW-0378">Hydrolase</keyword>
<dbReference type="EMBL" id="KQ965787">
    <property type="protein sequence ID" value="KXS12502.1"/>
    <property type="molecule type" value="Genomic_DNA"/>
</dbReference>
<dbReference type="GO" id="GO:0003924">
    <property type="term" value="F:GTPase activity"/>
    <property type="evidence" value="ECO:0007669"/>
    <property type="project" value="TreeGrafter"/>
</dbReference>
<dbReference type="InterPro" id="IPR004130">
    <property type="entry name" value="Gpn"/>
</dbReference>
<protein>
    <recommendedName>
        <fullName evidence="8">GPN-loop GTPase 2</fullName>
    </recommendedName>
</protein>
<proteinExistence type="inferred from homology"/>
<evidence type="ECO:0000256" key="1">
    <source>
        <dbReference type="ARBA" id="ARBA00005290"/>
    </source>
</evidence>
<dbReference type="Proteomes" id="UP000070544">
    <property type="component" value="Unassembled WGS sequence"/>
</dbReference>